<feature type="active site" description="Nucleophile" evidence="6">
    <location>
        <position position="208"/>
    </location>
</feature>
<feature type="domain" description="MsrB" evidence="8">
    <location>
        <begin position="97"/>
        <end position="219"/>
    </location>
</feature>
<dbReference type="PROSITE" id="PS51257">
    <property type="entry name" value="PROKAR_LIPOPROTEIN"/>
    <property type="match status" value="1"/>
</dbReference>
<accession>A0A517R7Q8</accession>
<dbReference type="HAMAP" id="MF_01400">
    <property type="entry name" value="MsrB"/>
    <property type="match status" value="1"/>
</dbReference>
<evidence type="ECO:0000256" key="6">
    <source>
        <dbReference type="HAMAP-Rule" id="MF_01400"/>
    </source>
</evidence>
<dbReference type="GO" id="GO:0008270">
    <property type="term" value="F:zinc ion binding"/>
    <property type="evidence" value="ECO:0007669"/>
    <property type="project" value="UniProtKB-UniRule"/>
</dbReference>
<name>A0A517R7Q8_9PLAN</name>
<organism evidence="9 10">
    <name type="scientific">Stratiformator vulcanicus</name>
    <dbReference type="NCBI Taxonomy" id="2527980"/>
    <lineage>
        <taxon>Bacteria</taxon>
        <taxon>Pseudomonadati</taxon>
        <taxon>Planctomycetota</taxon>
        <taxon>Planctomycetia</taxon>
        <taxon>Planctomycetales</taxon>
        <taxon>Planctomycetaceae</taxon>
        <taxon>Stratiformator</taxon>
    </lineage>
</organism>
<keyword evidence="3 6" id="KW-0862">Zinc</keyword>
<comment type="cofactor">
    <cofactor evidence="6">
        <name>Zn(2+)</name>
        <dbReference type="ChEBI" id="CHEBI:29105"/>
    </cofactor>
    <text evidence="6">Binds 1 zinc ion per subunit. The zinc ion is important for the structural integrity of the protein.</text>
</comment>
<keyword evidence="4 6" id="KW-0560">Oxidoreductase</keyword>
<dbReference type="InterPro" id="IPR011057">
    <property type="entry name" value="Mss4-like_sf"/>
</dbReference>
<feature type="chain" id="PRO_5021986948" description="Peptide methionine sulfoxide reductase MsrB" evidence="7">
    <location>
        <begin position="38"/>
        <end position="224"/>
    </location>
</feature>
<dbReference type="KEGG" id="svp:Pan189_43390"/>
<dbReference type="GO" id="GO:0006979">
    <property type="term" value="P:response to oxidative stress"/>
    <property type="evidence" value="ECO:0007669"/>
    <property type="project" value="InterPro"/>
</dbReference>
<dbReference type="PANTHER" id="PTHR10173:SF52">
    <property type="entry name" value="METHIONINE-R-SULFOXIDE REDUCTASE B1"/>
    <property type="match status" value="1"/>
</dbReference>
<evidence type="ECO:0000256" key="3">
    <source>
        <dbReference type="ARBA" id="ARBA00022833"/>
    </source>
</evidence>
<dbReference type="PROSITE" id="PS51790">
    <property type="entry name" value="MSRB"/>
    <property type="match status" value="1"/>
</dbReference>
<protein>
    <recommendedName>
        <fullName evidence="6">Peptide methionine sulfoxide reductase MsrB</fullName>
        <ecNumber evidence="6">1.8.4.12</ecNumber>
    </recommendedName>
    <alternativeName>
        <fullName evidence="6">Peptide-methionine (R)-S-oxide reductase</fullName>
    </alternativeName>
</protein>
<evidence type="ECO:0000256" key="2">
    <source>
        <dbReference type="ARBA" id="ARBA00022723"/>
    </source>
</evidence>
<reference evidence="9 10" key="1">
    <citation type="submission" date="2019-02" db="EMBL/GenBank/DDBJ databases">
        <title>Deep-cultivation of Planctomycetes and their phenomic and genomic characterization uncovers novel biology.</title>
        <authorList>
            <person name="Wiegand S."/>
            <person name="Jogler M."/>
            <person name="Boedeker C."/>
            <person name="Pinto D."/>
            <person name="Vollmers J."/>
            <person name="Rivas-Marin E."/>
            <person name="Kohn T."/>
            <person name="Peeters S.H."/>
            <person name="Heuer A."/>
            <person name="Rast P."/>
            <person name="Oberbeckmann S."/>
            <person name="Bunk B."/>
            <person name="Jeske O."/>
            <person name="Meyerdierks A."/>
            <person name="Storesund J.E."/>
            <person name="Kallscheuer N."/>
            <person name="Luecker S."/>
            <person name="Lage O.M."/>
            <person name="Pohl T."/>
            <person name="Merkel B.J."/>
            <person name="Hornburger P."/>
            <person name="Mueller R.-W."/>
            <person name="Bruemmer F."/>
            <person name="Labrenz M."/>
            <person name="Spormann A.M."/>
            <person name="Op den Camp H."/>
            <person name="Overmann J."/>
            <person name="Amann R."/>
            <person name="Jetten M.S.M."/>
            <person name="Mascher T."/>
            <person name="Medema M.H."/>
            <person name="Devos D.P."/>
            <person name="Kaster A.-K."/>
            <person name="Ovreas L."/>
            <person name="Rohde M."/>
            <person name="Galperin M.Y."/>
            <person name="Jogler C."/>
        </authorList>
    </citation>
    <scope>NUCLEOTIDE SEQUENCE [LARGE SCALE GENOMIC DNA]</scope>
    <source>
        <strain evidence="9 10">Pan189</strain>
    </source>
</reference>
<evidence type="ECO:0000313" key="9">
    <source>
        <dbReference type="EMBL" id="QDT39927.1"/>
    </source>
</evidence>
<keyword evidence="2 6" id="KW-0479">Metal-binding</keyword>
<feature type="binding site" evidence="6">
    <location>
        <position position="185"/>
    </location>
    <ligand>
        <name>Zn(2+)</name>
        <dbReference type="ChEBI" id="CHEBI:29105"/>
    </ligand>
</feature>
<dbReference type="Proteomes" id="UP000317318">
    <property type="component" value="Chromosome"/>
</dbReference>
<evidence type="ECO:0000313" key="10">
    <source>
        <dbReference type="Proteomes" id="UP000317318"/>
    </source>
</evidence>
<dbReference type="NCBIfam" id="TIGR00357">
    <property type="entry name" value="peptide-methionine (R)-S-oxide reductase MsrB"/>
    <property type="match status" value="1"/>
</dbReference>
<dbReference type="SUPFAM" id="SSF51316">
    <property type="entry name" value="Mss4-like"/>
    <property type="match status" value="1"/>
</dbReference>
<dbReference type="FunFam" id="2.170.150.20:FF:000001">
    <property type="entry name" value="Peptide methionine sulfoxide reductase MsrB"/>
    <property type="match status" value="1"/>
</dbReference>
<dbReference type="EC" id="1.8.4.12" evidence="6"/>
<gene>
    <name evidence="6 9" type="primary">msrB</name>
    <name evidence="9" type="ORF">Pan189_43390</name>
</gene>
<feature type="signal peptide" evidence="7">
    <location>
        <begin position="1"/>
        <end position="37"/>
    </location>
</feature>
<proteinExistence type="inferred from homology"/>
<dbReference type="PANTHER" id="PTHR10173">
    <property type="entry name" value="METHIONINE SULFOXIDE REDUCTASE"/>
    <property type="match status" value="1"/>
</dbReference>
<keyword evidence="7" id="KW-0732">Signal</keyword>
<dbReference type="InterPro" id="IPR028427">
    <property type="entry name" value="Met_Sox_Rdtase_MsrB"/>
</dbReference>
<feature type="binding site" evidence="6">
    <location>
        <position position="136"/>
    </location>
    <ligand>
        <name>Zn(2+)</name>
        <dbReference type="ChEBI" id="CHEBI:29105"/>
    </ligand>
</feature>
<dbReference type="AlphaFoldDB" id="A0A517R7Q8"/>
<feature type="binding site" evidence="6">
    <location>
        <position position="139"/>
    </location>
    <ligand>
        <name>Zn(2+)</name>
        <dbReference type="ChEBI" id="CHEBI:29105"/>
    </ligand>
</feature>
<evidence type="ECO:0000256" key="5">
    <source>
        <dbReference type="ARBA" id="ARBA00048488"/>
    </source>
</evidence>
<evidence type="ECO:0000256" key="1">
    <source>
        <dbReference type="ARBA" id="ARBA00007174"/>
    </source>
</evidence>
<dbReference type="GO" id="GO:0030091">
    <property type="term" value="P:protein repair"/>
    <property type="evidence" value="ECO:0007669"/>
    <property type="project" value="InterPro"/>
</dbReference>
<comment type="similarity">
    <text evidence="1 6">Belongs to the MsrB Met sulfoxide reductase family.</text>
</comment>
<comment type="catalytic activity">
    <reaction evidence="5 6">
        <text>L-methionyl-[protein] + [thioredoxin]-disulfide + H2O = L-methionyl-(R)-S-oxide-[protein] + [thioredoxin]-dithiol</text>
        <dbReference type="Rhea" id="RHEA:24164"/>
        <dbReference type="Rhea" id="RHEA-COMP:10698"/>
        <dbReference type="Rhea" id="RHEA-COMP:10700"/>
        <dbReference type="Rhea" id="RHEA-COMP:12313"/>
        <dbReference type="Rhea" id="RHEA-COMP:12314"/>
        <dbReference type="ChEBI" id="CHEBI:15377"/>
        <dbReference type="ChEBI" id="CHEBI:16044"/>
        <dbReference type="ChEBI" id="CHEBI:29950"/>
        <dbReference type="ChEBI" id="CHEBI:45764"/>
        <dbReference type="ChEBI" id="CHEBI:50058"/>
        <dbReference type="EC" id="1.8.4.12"/>
    </reaction>
</comment>
<dbReference type="GO" id="GO:0033743">
    <property type="term" value="F:peptide-methionine (R)-S-oxide reductase activity"/>
    <property type="evidence" value="ECO:0007669"/>
    <property type="project" value="UniProtKB-UniRule"/>
</dbReference>
<dbReference type="Pfam" id="PF01641">
    <property type="entry name" value="SelR"/>
    <property type="match status" value="1"/>
</dbReference>
<dbReference type="EMBL" id="CP036268">
    <property type="protein sequence ID" value="QDT39927.1"/>
    <property type="molecule type" value="Genomic_DNA"/>
</dbReference>
<dbReference type="Gene3D" id="2.170.150.20">
    <property type="entry name" value="Peptide methionine sulfoxide reductase"/>
    <property type="match status" value="1"/>
</dbReference>
<keyword evidence="10" id="KW-1185">Reference proteome</keyword>
<evidence type="ECO:0000256" key="4">
    <source>
        <dbReference type="ARBA" id="ARBA00023002"/>
    </source>
</evidence>
<evidence type="ECO:0000256" key="7">
    <source>
        <dbReference type="SAM" id="SignalP"/>
    </source>
</evidence>
<evidence type="ECO:0000259" key="8">
    <source>
        <dbReference type="PROSITE" id="PS51790"/>
    </source>
</evidence>
<sequence length="224" mass="24707" precursor="true">MSVENRLMSCTSKFRPQLQGVFGLLLTALFAIGCAQATTLAVEDDRSASGDATAGSATMLVENTEAEANEGIIPMSAAESSESTTEPAFDDKVEKTEAEWKEQLTPLQYKVTRKHGTERAFDNEYWDEKTAGIYRCICCGNPLFDSKDKYKSGTGWPSYTQPIDKKRIGESEDNTLFMRRTEVHCARCEAHLGHVFPDGPAPTGLRYCMNSAALKLDPKDEVAE</sequence>
<dbReference type="InterPro" id="IPR002579">
    <property type="entry name" value="Met_Sox_Rdtase_MsrB_dom"/>
</dbReference>
<feature type="binding site" evidence="6">
    <location>
        <position position="188"/>
    </location>
    <ligand>
        <name>Zn(2+)</name>
        <dbReference type="ChEBI" id="CHEBI:29105"/>
    </ligand>
</feature>
<dbReference type="GO" id="GO:0005737">
    <property type="term" value="C:cytoplasm"/>
    <property type="evidence" value="ECO:0007669"/>
    <property type="project" value="TreeGrafter"/>
</dbReference>